<sequence length="695" mass="79102">MSVESVHKPQTGDGLPGDRFLDREEGWLRFNQRVLELAEDTDIPLLERTRFLAIFASNLDEFFMVRVAGLKRRLATGVALSSPSGHHPRALLERIAEVTHELMLRHAQCFHESVSPSLVKAGIRIVRWNELSEAERQHMQRFFRRSIYPVLTPFAVDPAHPFPYISGRSLNLAVTVRDPHTGRRMFARIKVPSVLSRFIDLGEDRFVPVEDVISAHLPQLFEGMEILEHHAFRVTRNADLEVDEDETDDLVQSLENELLRRRFGPLVRLEVEETISESVLEILREELGAEEEEIYRVPGPLNLAGLDQIADLDRPELKYSPMVPVEPRSLTQEDFFATLRERELLVQHPYESFATTTERFIAQAATDPKVVAIKQTLYRTSGDSPIVESLIEAARAGKEVVALVEIKARFDERNNIQWSRKLEDAGCHVVYGVVGLKTHCKLALVVRQEEDGDLRRYCHVGTGNYNPKTAKGYEDMGLFSAEREVGEDLSDLFNHLTGVSRKKHYRRLLVAPHGLRQALMRQIQHEMNNHLQGKPARIRIKVNSLVDEEIIDALYDASRVGVPIDLWVRGSCVLRPGIPELSETIRVRSILGRFLEHSRVFIFENGGEPQVYIGSADLMPRNLDRRVEALIRVVDAGQRMRLVGMMDLAMADSTSSWHMDPDGNWTRFTHDAAGTPLLDLQNTLRGDRHLRVVDA</sequence>
<feature type="binding site" evidence="7">
    <location>
        <position position="473"/>
    </location>
    <ligand>
        <name>ATP</name>
        <dbReference type="ChEBI" id="CHEBI:30616"/>
    </ligand>
</feature>
<evidence type="ECO:0000256" key="3">
    <source>
        <dbReference type="ARBA" id="ARBA00022741"/>
    </source>
</evidence>
<comment type="cofactor">
    <cofactor evidence="7">
        <name>Mg(2+)</name>
        <dbReference type="ChEBI" id="CHEBI:18420"/>
    </cofactor>
</comment>
<keyword evidence="6 7" id="KW-0460">Magnesium</keyword>
<evidence type="ECO:0000256" key="2">
    <source>
        <dbReference type="ARBA" id="ARBA00022679"/>
    </source>
</evidence>
<dbReference type="NCBIfam" id="NF003921">
    <property type="entry name" value="PRK05443.2-2"/>
    <property type="match status" value="1"/>
</dbReference>
<dbReference type="InterPro" id="IPR001736">
    <property type="entry name" value="PLipase_D/transphosphatidylase"/>
</dbReference>
<gene>
    <name evidence="7" type="primary">ppk</name>
    <name evidence="10" type="ORF">GCM10022402_33550</name>
</gene>
<feature type="active site" description="Phosphohistidine intermediate" evidence="7">
    <location>
        <position position="439"/>
    </location>
</feature>
<dbReference type="PANTHER" id="PTHR30218">
    <property type="entry name" value="POLYPHOSPHATE KINASE"/>
    <property type="match status" value="1"/>
</dbReference>
<comment type="similarity">
    <text evidence="7 8">Belongs to the polyphosphate kinase 1 (PPK1) family.</text>
</comment>
<feature type="binding site" evidence="7">
    <location>
        <position position="569"/>
    </location>
    <ligand>
        <name>ATP</name>
        <dbReference type="ChEBI" id="CHEBI:30616"/>
    </ligand>
</feature>
<dbReference type="HAMAP" id="MF_00347">
    <property type="entry name" value="Polyphosphate_kinase"/>
    <property type="match status" value="1"/>
</dbReference>
<reference evidence="11" key="1">
    <citation type="journal article" date="2019" name="Int. J. Syst. Evol. Microbiol.">
        <title>The Global Catalogue of Microorganisms (GCM) 10K type strain sequencing project: providing services to taxonomists for standard genome sequencing and annotation.</title>
        <authorList>
            <consortium name="The Broad Institute Genomics Platform"/>
            <consortium name="The Broad Institute Genome Sequencing Center for Infectious Disease"/>
            <person name="Wu L."/>
            <person name="Ma J."/>
        </authorList>
    </citation>
    <scope>NUCLEOTIDE SEQUENCE [LARGE SCALE GENOMIC DNA]</scope>
    <source>
        <strain evidence="11">JCM 17137</strain>
    </source>
</reference>
<dbReference type="Proteomes" id="UP001500908">
    <property type="component" value="Unassembled WGS sequence"/>
</dbReference>
<comment type="catalytic activity">
    <reaction evidence="7 8">
        <text>[phosphate](n) + ATP = [phosphate](n+1) + ADP</text>
        <dbReference type="Rhea" id="RHEA:19573"/>
        <dbReference type="Rhea" id="RHEA-COMP:9859"/>
        <dbReference type="Rhea" id="RHEA-COMP:14280"/>
        <dbReference type="ChEBI" id="CHEBI:16838"/>
        <dbReference type="ChEBI" id="CHEBI:30616"/>
        <dbReference type="ChEBI" id="CHEBI:456216"/>
        <dbReference type="EC" id="2.7.4.1"/>
    </reaction>
</comment>
<dbReference type="InterPro" id="IPR024953">
    <property type="entry name" value="PP_kinase_middle"/>
</dbReference>
<dbReference type="RefSeq" id="WP_344972909.1">
    <property type="nucleotide sequence ID" value="NZ_BAABDD010000016.1"/>
</dbReference>
<organism evidence="10 11">
    <name type="scientific">Salinactinospora qingdaonensis</name>
    <dbReference type="NCBI Taxonomy" id="702744"/>
    <lineage>
        <taxon>Bacteria</taxon>
        <taxon>Bacillati</taxon>
        <taxon>Actinomycetota</taxon>
        <taxon>Actinomycetes</taxon>
        <taxon>Streptosporangiales</taxon>
        <taxon>Nocardiopsidaceae</taxon>
        <taxon>Salinactinospora</taxon>
    </lineage>
</organism>
<keyword evidence="4 7" id="KW-0418">Kinase</keyword>
<accession>A0ABP7G0M9</accession>
<dbReference type="GO" id="GO:0016301">
    <property type="term" value="F:kinase activity"/>
    <property type="evidence" value="ECO:0007669"/>
    <property type="project" value="UniProtKB-KW"/>
</dbReference>
<keyword evidence="7" id="KW-0479">Metal-binding</keyword>
<dbReference type="SUPFAM" id="SSF143724">
    <property type="entry name" value="PHP14-like"/>
    <property type="match status" value="1"/>
</dbReference>
<evidence type="ECO:0000259" key="9">
    <source>
        <dbReference type="PROSITE" id="PS50035"/>
    </source>
</evidence>
<dbReference type="SUPFAM" id="SSF56024">
    <property type="entry name" value="Phospholipase D/nuclease"/>
    <property type="match status" value="2"/>
</dbReference>
<feature type="binding site" evidence="7">
    <location>
        <position position="597"/>
    </location>
    <ligand>
        <name>ATP</name>
        <dbReference type="ChEBI" id="CHEBI:30616"/>
    </ligand>
</feature>
<dbReference type="InterPro" id="IPR025198">
    <property type="entry name" value="PPK_N_dom"/>
</dbReference>
<protein>
    <recommendedName>
        <fullName evidence="7 8">Polyphosphate kinase</fullName>
        <ecNumber evidence="7 8">2.7.4.1</ecNumber>
    </recommendedName>
    <alternativeName>
        <fullName evidence="7">ATP-polyphosphate phosphotransferase</fullName>
    </alternativeName>
    <alternativeName>
        <fullName evidence="7">Polyphosphoric acid kinase</fullName>
    </alternativeName>
</protein>
<evidence type="ECO:0000313" key="10">
    <source>
        <dbReference type="EMBL" id="GAA3751794.1"/>
    </source>
</evidence>
<dbReference type="NCBIfam" id="NF003918">
    <property type="entry name" value="PRK05443.1-2"/>
    <property type="match status" value="1"/>
</dbReference>
<dbReference type="InterPro" id="IPR041108">
    <property type="entry name" value="PP_kinase_C_1"/>
</dbReference>
<dbReference type="InterPro" id="IPR025200">
    <property type="entry name" value="PPK_C_dom2"/>
</dbReference>
<evidence type="ECO:0000256" key="8">
    <source>
        <dbReference type="RuleBase" id="RU003800"/>
    </source>
</evidence>
<dbReference type="EMBL" id="BAABDD010000016">
    <property type="protein sequence ID" value="GAA3751794.1"/>
    <property type="molecule type" value="Genomic_DNA"/>
</dbReference>
<dbReference type="InterPro" id="IPR003414">
    <property type="entry name" value="PP_kinase"/>
</dbReference>
<dbReference type="NCBIfam" id="TIGR03705">
    <property type="entry name" value="poly_P_kin"/>
    <property type="match status" value="1"/>
</dbReference>
<comment type="PTM">
    <text evidence="7 8">An intermediate of this reaction is the autophosphorylated ppk in which a phosphate is covalently linked to a histidine residue through a N-P bond.</text>
</comment>
<feature type="binding site" evidence="7">
    <location>
        <position position="379"/>
    </location>
    <ligand>
        <name>Mg(2+)</name>
        <dbReference type="ChEBI" id="CHEBI:18420"/>
    </ligand>
</feature>
<dbReference type="PANTHER" id="PTHR30218:SF0">
    <property type="entry name" value="POLYPHOSPHATE KINASE"/>
    <property type="match status" value="1"/>
</dbReference>
<dbReference type="Pfam" id="PF02503">
    <property type="entry name" value="PP_kinase"/>
    <property type="match status" value="1"/>
</dbReference>
<dbReference type="PIRSF" id="PIRSF015589">
    <property type="entry name" value="PP_kinase"/>
    <property type="match status" value="1"/>
</dbReference>
<dbReference type="CDD" id="cd09165">
    <property type="entry name" value="PLDc_PaPPK1_C1_like"/>
    <property type="match status" value="1"/>
</dbReference>
<evidence type="ECO:0000256" key="6">
    <source>
        <dbReference type="ARBA" id="ARBA00022842"/>
    </source>
</evidence>
<dbReference type="EC" id="2.7.4.1" evidence="7 8"/>
<dbReference type="SUPFAM" id="SSF140356">
    <property type="entry name" value="PPK N-terminal domain-like"/>
    <property type="match status" value="1"/>
</dbReference>
<dbReference type="InterPro" id="IPR036830">
    <property type="entry name" value="PP_kinase_middle_dom_sf"/>
</dbReference>
<dbReference type="Gene3D" id="3.30.870.10">
    <property type="entry name" value="Endonuclease Chain A"/>
    <property type="match status" value="2"/>
</dbReference>
<dbReference type="CDD" id="cd09168">
    <property type="entry name" value="PLDc_PaPPK1_C2_like"/>
    <property type="match status" value="1"/>
</dbReference>
<feature type="binding site" evidence="7">
    <location>
        <position position="409"/>
    </location>
    <ligand>
        <name>Mg(2+)</name>
        <dbReference type="ChEBI" id="CHEBI:18420"/>
    </ligand>
</feature>
<evidence type="ECO:0000313" key="11">
    <source>
        <dbReference type="Proteomes" id="UP001500908"/>
    </source>
</evidence>
<dbReference type="Gene3D" id="1.20.58.310">
    <property type="entry name" value="Polyphosphate kinase N-terminal domain"/>
    <property type="match status" value="1"/>
</dbReference>
<evidence type="ECO:0000256" key="5">
    <source>
        <dbReference type="ARBA" id="ARBA00022840"/>
    </source>
</evidence>
<dbReference type="Pfam" id="PF13089">
    <property type="entry name" value="PP_kinase_N"/>
    <property type="match status" value="1"/>
</dbReference>
<dbReference type="Gene3D" id="3.30.1840.10">
    <property type="entry name" value="Polyphosphate kinase middle domain"/>
    <property type="match status" value="1"/>
</dbReference>
<comment type="function">
    <text evidence="7 8">Catalyzes the reversible transfer of the terminal phosphate of ATP to form a long-chain polyphosphate (polyP).</text>
</comment>
<evidence type="ECO:0000256" key="4">
    <source>
        <dbReference type="ARBA" id="ARBA00022777"/>
    </source>
</evidence>
<evidence type="ECO:0000256" key="1">
    <source>
        <dbReference type="ARBA" id="ARBA00022553"/>
    </source>
</evidence>
<keyword evidence="1 7" id="KW-0597">Phosphoprotein</keyword>
<evidence type="ECO:0000256" key="7">
    <source>
        <dbReference type="HAMAP-Rule" id="MF_00347"/>
    </source>
</evidence>
<keyword evidence="2 7" id="KW-0808">Transferase</keyword>
<name>A0ABP7G0M9_9ACTN</name>
<feature type="domain" description="PLD phosphodiesterase" evidence="9">
    <location>
        <begin position="592"/>
        <end position="622"/>
    </location>
</feature>
<comment type="caution">
    <text evidence="10">The sequence shown here is derived from an EMBL/GenBank/DDBJ whole genome shotgun (WGS) entry which is preliminary data.</text>
</comment>
<keyword evidence="11" id="KW-1185">Reference proteome</keyword>
<feature type="binding site" evidence="7">
    <location>
        <position position="58"/>
    </location>
    <ligand>
        <name>ATP</name>
        <dbReference type="ChEBI" id="CHEBI:30616"/>
    </ligand>
</feature>
<keyword evidence="5 7" id="KW-0067">ATP-binding</keyword>
<proteinExistence type="inferred from homology"/>
<dbReference type="Pfam" id="PF17941">
    <property type="entry name" value="PP_kinase_C_1"/>
    <property type="match status" value="1"/>
</dbReference>
<dbReference type="NCBIfam" id="NF003917">
    <property type="entry name" value="PRK05443.1-1"/>
    <property type="match status" value="1"/>
</dbReference>
<keyword evidence="3 7" id="KW-0547">Nucleotide-binding</keyword>
<dbReference type="Pfam" id="PF13090">
    <property type="entry name" value="PP_kinase_C"/>
    <property type="match status" value="1"/>
</dbReference>
<dbReference type="NCBIfam" id="NF003922">
    <property type="entry name" value="PRK05443.2-3"/>
    <property type="match status" value="1"/>
</dbReference>
<dbReference type="PROSITE" id="PS50035">
    <property type="entry name" value="PLD"/>
    <property type="match status" value="1"/>
</dbReference>
<dbReference type="InterPro" id="IPR036832">
    <property type="entry name" value="PPK_N_dom_sf"/>
</dbReference>